<evidence type="ECO:0000256" key="1">
    <source>
        <dbReference type="SAM" id="SignalP"/>
    </source>
</evidence>
<dbReference type="AlphaFoldDB" id="A0AAD2HQL2"/>
<accession>A0AAD2HQL2</accession>
<feature type="chain" id="PRO_5042279722" evidence="1">
    <location>
        <begin position="18"/>
        <end position="206"/>
    </location>
</feature>
<dbReference type="Proteomes" id="UP001295794">
    <property type="component" value="Unassembled WGS sequence"/>
</dbReference>
<evidence type="ECO:0000313" key="3">
    <source>
        <dbReference type="Proteomes" id="UP001295794"/>
    </source>
</evidence>
<keyword evidence="1" id="KW-0732">Signal</keyword>
<reference evidence="2" key="1">
    <citation type="submission" date="2023-11" db="EMBL/GenBank/DDBJ databases">
        <authorList>
            <person name="De Vega J J."/>
            <person name="De Vega J J."/>
        </authorList>
    </citation>
    <scope>NUCLEOTIDE SEQUENCE</scope>
</reference>
<comment type="caution">
    <text evidence="2">The sequence shown here is derived from an EMBL/GenBank/DDBJ whole genome shotgun (WGS) entry which is preliminary data.</text>
</comment>
<protein>
    <submittedName>
        <fullName evidence="2">Uncharacterized protein</fullName>
    </submittedName>
</protein>
<evidence type="ECO:0000313" key="2">
    <source>
        <dbReference type="EMBL" id="CAK5278357.1"/>
    </source>
</evidence>
<organism evidence="2 3">
    <name type="scientific">Mycena citricolor</name>
    <dbReference type="NCBI Taxonomy" id="2018698"/>
    <lineage>
        <taxon>Eukaryota</taxon>
        <taxon>Fungi</taxon>
        <taxon>Dikarya</taxon>
        <taxon>Basidiomycota</taxon>
        <taxon>Agaricomycotina</taxon>
        <taxon>Agaricomycetes</taxon>
        <taxon>Agaricomycetidae</taxon>
        <taxon>Agaricales</taxon>
        <taxon>Marasmiineae</taxon>
        <taxon>Mycenaceae</taxon>
        <taxon>Mycena</taxon>
    </lineage>
</organism>
<sequence>MFKVVFSVLFLLDGVLASPITLRAAGAFFSPPLIAASALSPPETFQSVSRDLRSEETRQSAAPLPVTLSETLSSLTPVLNNVENILVSLTGSAGDLFSTFDSPPSQVQGALEILTSQFGTLTSGMNSAHVRLNEAHTPDFSSTQDFLTKIKTIVLRTTTLDKQLPDNTDVTSLRATFEALQSSLQVSRTKVTSCRPLLLICCSRPW</sequence>
<proteinExistence type="predicted"/>
<dbReference type="EMBL" id="CAVNYO010000421">
    <property type="protein sequence ID" value="CAK5278357.1"/>
    <property type="molecule type" value="Genomic_DNA"/>
</dbReference>
<name>A0AAD2HQL2_9AGAR</name>
<feature type="signal peptide" evidence="1">
    <location>
        <begin position="1"/>
        <end position="17"/>
    </location>
</feature>
<keyword evidence="3" id="KW-1185">Reference proteome</keyword>
<gene>
    <name evidence="2" type="ORF">MYCIT1_LOCUS27660</name>
</gene>